<dbReference type="RefSeq" id="WP_220608987.1">
    <property type="nucleotide sequence ID" value="NZ_CP080598.1"/>
</dbReference>
<keyword evidence="2" id="KW-1133">Transmembrane helix</keyword>
<gene>
    <name evidence="3" type="ORF">K2F26_18635</name>
</gene>
<proteinExistence type="predicted"/>
<evidence type="ECO:0000313" key="4">
    <source>
        <dbReference type="Proteomes" id="UP000826540"/>
    </source>
</evidence>
<feature type="coiled-coil region" evidence="1">
    <location>
        <begin position="78"/>
        <end position="133"/>
    </location>
</feature>
<dbReference type="Pfam" id="PF11283">
    <property type="entry name" value="DUF3084"/>
    <property type="match status" value="1"/>
</dbReference>
<feature type="transmembrane region" description="Helical" evidence="2">
    <location>
        <begin position="45"/>
        <end position="67"/>
    </location>
</feature>
<keyword evidence="2" id="KW-0812">Transmembrane</keyword>
<evidence type="ECO:0000256" key="1">
    <source>
        <dbReference type="SAM" id="Coils"/>
    </source>
</evidence>
<organism evidence="3 4">
    <name type="scientific">Sphaerospermopsis torques-reginae ITEP-024</name>
    <dbReference type="NCBI Taxonomy" id="984208"/>
    <lineage>
        <taxon>Bacteria</taxon>
        <taxon>Bacillati</taxon>
        <taxon>Cyanobacteriota</taxon>
        <taxon>Cyanophyceae</taxon>
        <taxon>Nostocales</taxon>
        <taxon>Aphanizomenonaceae</taxon>
        <taxon>Sphaerospermopsis</taxon>
        <taxon>Sphaerospermopsis torques-reginae</taxon>
    </lineage>
</organism>
<keyword evidence="1" id="KW-0175">Coiled coil</keyword>
<evidence type="ECO:0000313" key="3">
    <source>
        <dbReference type="EMBL" id="QYX30860.1"/>
    </source>
</evidence>
<dbReference type="EMBL" id="CP080598">
    <property type="protein sequence ID" value="QYX30860.1"/>
    <property type="molecule type" value="Genomic_DNA"/>
</dbReference>
<dbReference type="InterPro" id="IPR021435">
    <property type="entry name" value="DUF3084"/>
</dbReference>
<feature type="transmembrane region" description="Helical" evidence="2">
    <location>
        <begin position="6"/>
        <end position="25"/>
    </location>
</feature>
<name>A0ABX8WWQ9_9CYAN</name>
<keyword evidence="2" id="KW-0472">Membrane</keyword>
<feature type="coiled-coil region" evidence="1">
    <location>
        <begin position="169"/>
        <end position="221"/>
    </location>
</feature>
<sequence>MATGYILIAAILILGGVIATVGDRIGTKVGKARLSLFNLRPKNTAVLVTIFTGGVISASTLAILFAADEGLRKGVFELEDIQKDLRNKREQLKIAETQKTEVENQLIQARKEQAQAQQDLQKINQSLQAANAKQRITQAQLNRTISQQAKTQAQLQGTQSRLGEVVIQYRQAINELENLYQQRQALQTAVQELRAERQRLYAEAKKAIDEAKTAIEKRDRELANRQEVIKQRDQKIANLDKLIQNRNLEIKKREQVIATREARLKELENQRQYLEQEVARLEKYYQSYRDLRLGKLALVRGQVLAAGVVRVDKPTAAGEVVVQILQEANRNANIQLSEPGTNPGNAELLRVTQERVEQLIKKIQDGREYVVRIFSAGNYVRGEKQIEFFADAMPNQLVFSAGEVLATTSADMKTMTSYQLRQRLDLLISASQFRARNAGIVETVQVDGTFLRFFAQLQQSEQPLEIKAIAAEDTYTAGPLRVKLVAISNGQIIFST</sequence>
<feature type="coiled-coil region" evidence="1">
    <location>
        <begin position="250"/>
        <end position="284"/>
    </location>
</feature>
<protein>
    <submittedName>
        <fullName evidence="3">DUF3084 domain-containing protein</fullName>
    </submittedName>
</protein>
<keyword evidence="4" id="KW-1185">Reference proteome</keyword>
<accession>A0ABX8WWQ9</accession>
<reference evidence="3 4" key="1">
    <citation type="journal article" date="2022" name="J. Am. Chem. Soc.">
        <title>Biosynthesis of Guanitoxin Enables Global Environmental Detection in Freshwater Cyanobacteria.</title>
        <authorList>
            <person name="Lima S.T."/>
            <person name="Fallon T.R."/>
            <person name="Cordoza J.L."/>
            <person name="Chekan J.R."/>
            <person name="Delbaje E."/>
            <person name="Hopiavuori A.R."/>
            <person name="Alvarenga D.O."/>
            <person name="Wood S.M."/>
            <person name="Luhavaya H."/>
            <person name="Baumgartner J.T."/>
            <person name="Dorr F.A."/>
            <person name="Etchegaray A."/>
            <person name="Pinto E."/>
            <person name="McKinnie S.M.K."/>
            <person name="Fiore M.F."/>
            <person name="Moore B.S."/>
        </authorList>
    </citation>
    <scope>NUCLEOTIDE SEQUENCE [LARGE SCALE GENOMIC DNA]</scope>
    <source>
        <strain evidence="3 4">ITEP-024</strain>
    </source>
</reference>
<dbReference type="Proteomes" id="UP000826540">
    <property type="component" value="Chromosome"/>
</dbReference>
<evidence type="ECO:0000256" key="2">
    <source>
        <dbReference type="SAM" id="Phobius"/>
    </source>
</evidence>